<evidence type="ECO:0000313" key="1">
    <source>
        <dbReference type="EMBL" id="KAK7157276.1"/>
    </source>
</evidence>
<accession>A0AAN9D2Z9</accession>
<name>A0AAN9D2Z9_9TELE</name>
<dbReference type="AlphaFoldDB" id="A0AAN9D2Z9"/>
<proteinExistence type="predicted"/>
<dbReference type="Proteomes" id="UP001364617">
    <property type="component" value="Unassembled WGS sequence"/>
</dbReference>
<reference evidence="1 2" key="1">
    <citation type="submission" date="2024-02" db="EMBL/GenBank/DDBJ databases">
        <title>Chromosome-level genome assembly of the Eurasian Minnow (Phoxinus phoxinus).</title>
        <authorList>
            <person name="Oriowo T.O."/>
            <person name="Martin S."/>
            <person name="Stange M."/>
            <person name="Chrysostomakis Y."/>
            <person name="Brown T."/>
            <person name="Winkler S."/>
            <person name="Kukowka S."/>
            <person name="Myers E.W."/>
            <person name="Bohne A."/>
        </authorList>
    </citation>
    <scope>NUCLEOTIDE SEQUENCE [LARGE SCALE GENOMIC DNA]</scope>
    <source>
        <strain evidence="1">ZFMK-TIS-60720</strain>
        <tissue evidence="1">Whole Organism</tissue>
    </source>
</reference>
<gene>
    <name evidence="1" type="ORF">R3I93_008681</name>
</gene>
<comment type="caution">
    <text evidence="1">The sequence shown here is derived from an EMBL/GenBank/DDBJ whole genome shotgun (WGS) entry which is preliminary data.</text>
</comment>
<dbReference type="EMBL" id="JAYKXH010000009">
    <property type="protein sequence ID" value="KAK7157276.1"/>
    <property type="molecule type" value="Genomic_DNA"/>
</dbReference>
<organism evidence="1 2">
    <name type="scientific">Phoxinus phoxinus</name>
    <name type="common">Eurasian minnow</name>
    <dbReference type="NCBI Taxonomy" id="58324"/>
    <lineage>
        <taxon>Eukaryota</taxon>
        <taxon>Metazoa</taxon>
        <taxon>Chordata</taxon>
        <taxon>Craniata</taxon>
        <taxon>Vertebrata</taxon>
        <taxon>Euteleostomi</taxon>
        <taxon>Actinopterygii</taxon>
        <taxon>Neopterygii</taxon>
        <taxon>Teleostei</taxon>
        <taxon>Ostariophysi</taxon>
        <taxon>Cypriniformes</taxon>
        <taxon>Leuciscidae</taxon>
        <taxon>Phoxininae</taxon>
        <taxon>Phoxinus</taxon>
    </lineage>
</organism>
<evidence type="ECO:0000313" key="2">
    <source>
        <dbReference type="Proteomes" id="UP001364617"/>
    </source>
</evidence>
<protein>
    <submittedName>
        <fullName evidence="1">Uncharacterized protein</fullName>
    </submittedName>
</protein>
<keyword evidence="2" id="KW-1185">Reference proteome</keyword>
<sequence>MQASHASIAGDLRYSIVFPKFKHGEFTVRALKSNPTTGYIDKLMELLFHHVVETFSLTWTSLDKWLYQKNCVLSLFGPTRRQ</sequence>